<dbReference type="PROSITE" id="PS50231">
    <property type="entry name" value="RICIN_B_LECTIN"/>
    <property type="match status" value="1"/>
</dbReference>
<dbReference type="KEGG" id="sgj:IAG43_10930"/>
<evidence type="ECO:0000259" key="3">
    <source>
        <dbReference type="PROSITE" id="PS50943"/>
    </source>
</evidence>
<dbReference type="Gene3D" id="2.80.10.50">
    <property type="match status" value="1"/>
</dbReference>
<protein>
    <submittedName>
        <fullName evidence="4">XRE family transcriptional regulator</fullName>
    </submittedName>
</protein>
<dbReference type="CDD" id="cd00093">
    <property type="entry name" value="HTH_XRE"/>
    <property type="match status" value="1"/>
</dbReference>
<feature type="domain" description="HTH cro/C1-type" evidence="3">
    <location>
        <begin position="19"/>
        <end position="73"/>
    </location>
</feature>
<dbReference type="Gene3D" id="1.10.260.40">
    <property type="entry name" value="lambda repressor-like DNA-binding domains"/>
    <property type="match status" value="1"/>
</dbReference>
<dbReference type="CDD" id="cd23415">
    <property type="entry name" value="beta-trefoil_Ricin_AH"/>
    <property type="match status" value="1"/>
</dbReference>
<keyword evidence="2" id="KW-0472">Membrane</keyword>
<dbReference type="SUPFAM" id="SSF50370">
    <property type="entry name" value="Ricin B-like lectins"/>
    <property type="match status" value="1"/>
</dbReference>
<evidence type="ECO:0000256" key="1">
    <source>
        <dbReference type="SAM" id="MobiDB-lite"/>
    </source>
</evidence>
<evidence type="ECO:0000256" key="2">
    <source>
        <dbReference type="SAM" id="Phobius"/>
    </source>
</evidence>
<proteinExistence type="predicted"/>
<evidence type="ECO:0000313" key="5">
    <source>
        <dbReference type="Proteomes" id="UP000516230"/>
    </source>
</evidence>
<dbReference type="SUPFAM" id="SSF47413">
    <property type="entry name" value="lambda repressor-like DNA-binding domains"/>
    <property type="match status" value="1"/>
</dbReference>
<dbReference type="SMART" id="SM00530">
    <property type="entry name" value="HTH_XRE"/>
    <property type="match status" value="1"/>
</dbReference>
<dbReference type="InterPro" id="IPR001387">
    <property type="entry name" value="Cro/C1-type_HTH"/>
</dbReference>
<reference evidence="4 5" key="1">
    <citation type="submission" date="2020-08" db="EMBL/GenBank/DDBJ databases">
        <title>A novel species.</title>
        <authorList>
            <person name="Gao J."/>
        </authorList>
    </citation>
    <scope>NUCLEOTIDE SEQUENCE [LARGE SCALE GENOMIC DNA]</scope>
    <source>
        <strain evidence="4 5">CRPJ-33</strain>
    </source>
</reference>
<dbReference type="GO" id="GO:0003677">
    <property type="term" value="F:DNA binding"/>
    <property type="evidence" value="ECO:0007669"/>
    <property type="project" value="InterPro"/>
</dbReference>
<dbReference type="Proteomes" id="UP000516230">
    <property type="component" value="Chromosome"/>
</dbReference>
<dbReference type="InterPro" id="IPR000772">
    <property type="entry name" value="Ricin_B_lectin"/>
</dbReference>
<organism evidence="4 5">
    <name type="scientific">Streptomyces genisteinicus</name>
    <dbReference type="NCBI Taxonomy" id="2768068"/>
    <lineage>
        <taxon>Bacteria</taxon>
        <taxon>Bacillati</taxon>
        <taxon>Actinomycetota</taxon>
        <taxon>Actinomycetes</taxon>
        <taxon>Kitasatosporales</taxon>
        <taxon>Streptomycetaceae</taxon>
        <taxon>Streptomyces</taxon>
    </lineage>
</organism>
<dbReference type="EMBL" id="CP060825">
    <property type="protein sequence ID" value="QNP63397.1"/>
    <property type="molecule type" value="Genomic_DNA"/>
</dbReference>
<feature type="region of interest" description="Disordered" evidence="1">
    <location>
        <begin position="87"/>
        <end position="126"/>
    </location>
</feature>
<feature type="transmembrane region" description="Helical" evidence="2">
    <location>
        <begin position="130"/>
        <end position="151"/>
    </location>
</feature>
<keyword evidence="5" id="KW-1185">Reference proteome</keyword>
<dbReference type="RefSeq" id="WP_187740558.1">
    <property type="nucleotide sequence ID" value="NZ_CP060825.1"/>
</dbReference>
<dbReference type="AlphaFoldDB" id="A0A7H0HS81"/>
<evidence type="ECO:0000313" key="4">
    <source>
        <dbReference type="EMBL" id="QNP63397.1"/>
    </source>
</evidence>
<feature type="compositionally biased region" description="Pro residues" evidence="1">
    <location>
        <begin position="90"/>
        <end position="113"/>
    </location>
</feature>
<gene>
    <name evidence="4" type="ORF">IAG43_10930</name>
</gene>
<feature type="compositionally biased region" description="Low complexity" evidence="1">
    <location>
        <begin position="114"/>
        <end position="126"/>
    </location>
</feature>
<dbReference type="PROSITE" id="PS50943">
    <property type="entry name" value="HTH_CROC1"/>
    <property type="match status" value="1"/>
</dbReference>
<keyword evidence="2" id="KW-0812">Transmembrane</keyword>
<name>A0A7H0HS81_9ACTN</name>
<dbReference type="Pfam" id="PF14200">
    <property type="entry name" value="RicinB_lectin_2"/>
    <property type="match status" value="1"/>
</dbReference>
<accession>A0A7H0HS81</accession>
<keyword evidence="2" id="KW-1133">Transmembrane helix</keyword>
<sequence length="288" mass="30407">MAVERPTEENPALALGRALRELQQRSGCTLRSLETRVRISDSSLSRYFRGTTVPPWPTVRDLCRALGGDPAEFRVLWEAADRAACAPAAPAGPPPGTPVVSDPPEPPEPPEPTGAPAGARTPTAPRGRTTWAAAGVAVGVALGAALTAWAWPAASPGDTGTMALGSQAGPPDGRLFVNRSTGACLDSSLDRGLRAYECNALPYQRWTVHEVPGDGVRLRNHATGRCLDHDAGLQAAVCGSSATQRWTLVPRDEGAVEVRNAETRHCLDADRTALRALPCTRSDSQTWA</sequence>
<dbReference type="Pfam" id="PF13560">
    <property type="entry name" value="HTH_31"/>
    <property type="match status" value="1"/>
</dbReference>
<dbReference type="InterPro" id="IPR010982">
    <property type="entry name" value="Lambda_DNA-bd_dom_sf"/>
</dbReference>
<dbReference type="InterPro" id="IPR035992">
    <property type="entry name" value="Ricin_B-like_lectins"/>
</dbReference>